<dbReference type="InterPro" id="IPR011009">
    <property type="entry name" value="Kinase-like_dom_sf"/>
</dbReference>
<evidence type="ECO:0000313" key="3">
    <source>
        <dbReference type="Proteomes" id="UP000019487"/>
    </source>
</evidence>
<dbReference type="PANTHER" id="PTHR21310">
    <property type="entry name" value="AMINOGLYCOSIDE PHOSPHOTRANSFERASE-RELATED-RELATED"/>
    <property type="match status" value="1"/>
</dbReference>
<dbReference type="InterPro" id="IPR002575">
    <property type="entry name" value="Aminoglycoside_PTrfase"/>
</dbReference>
<organism evidence="2 3">
    <name type="scientific">Sclerotinia borealis (strain F-4128)</name>
    <dbReference type="NCBI Taxonomy" id="1432307"/>
    <lineage>
        <taxon>Eukaryota</taxon>
        <taxon>Fungi</taxon>
        <taxon>Dikarya</taxon>
        <taxon>Ascomycota</taxon>
        <taxon>Pezizomycotina</taxon>
        <taxon>Leotiomycetes</taxon>
        <taxon>Helotiales</taxon>
        <taxon>Sclerotiniaceae</taxon>
        <taxon>Sclerotinia</taxon>
    </lineage>
</organism>
<dbReference type="HOGENOM" id="CLU_021768_3_2_1"/>
<keyword evidence="2" id="KW-0418">Kinase</keyword>
<keyword evidence="2" id="KW-0808">Transferase</keyword>
<dbReference type="PANTHER" id="PTHR21310:SF15">
    <property type="entry name" value="AMINOGLYCOSIDE PHOSPHOTRANSFERASE DOMAIN-CONTAINING PROTEIN"/>
    <property type="match status" value="1"/>
</dbReference>
<dbReference type="Gene3D" id="3.90.1200.10">
    <property type="match status" value="1"/>
</dbReference>
<reference evidence="2 3" key="1">
    <citation type="journal article" date="2014" name="Genome Announc.">
        <title>Draft genome sequence of Sclerotinia borealis, a psychrophilic plant pathogenic fungus.</title>
        <authorList>
            <person name="Mardanov A.V."/>
            <person name="Beletsky A.V."/>
            <person name="Kadnikov V.V."/>
            <person name="Ignatov A.N."/>
            <person name="Ravin N.V."/>
        </authorList>
    </citation>
    <scope>NUCLEOTIDE SEQUENCE [LARGE SCALE GENOMIC DNA]</scope>
    <source>
        <strain evidence="3">F-4157</strain>
    </source>
</reference>
<gene>
    <name evidence="2" type="ORF">SBOR_8970</name>
</gene>
<evidence type="ECO:0000313" key="2">
    <source>
        <dbReference type="EMBL" id="ESZ90636.1"/>
    </source>
</evidence>
<proteinExistence type="predicted"/>
<name>W9C422_SCLBF</name>
<dbReference type="SUPFAM" id="SSF56112">
    <property type="entry name" value="Protein kinase-like (PK-like)"/>
    <property type="match status" value="1"/>
</dbReference>
<dbReference type="EMBL" id="AYSA01000591">
    <property type="protein sequence ID" value="ESZ90636.1"/>
    <property type="molecule type" value="Genomic_DNA"/>
</dbReference>
<dbReference type="Pfam" id="PF01636">
    <property type="entry name" value="APH"/>
    <property type="match status" value="1"/>
</dbReference>
<feature type="domain" description="Aminoglycoside phosphotransferase" evidence="1">
    <location>
        <begin position="27"/>
        <end position="216"/>
    </location>
</feature>
<dbReference type="Proteomes" id="UP000019487">
    <property type="component" value="Unassembled WGS sequence"/>
</dbReference>
<evidence type="ECO:0000259" key="1">
    <source>
        <dbReference type="Pfam" id="PF01636"/>
    </source>
</evidence>
<protein>
    <submittedName>
        <fullName evidence="2">Kinase domain-containing protein</fullName>
    </submittedName>
</protein>
<keyword evidence="3" id="KW-1185">Reference proteome</keyword>
<comment type="caution">
    <text evidence="2">The sequence shown here is derived from an EMBL/GenBank/DDBJ whole genome shotgun (WGS) entry which is preliminary data.</text>
</comment>
<dbReference type="OrthoDB" id="2906425at2759"/>
<dbReference type="GO" id="GO:0016301">
    <property type="term" value="F:kinase activity"/>
    <property type="evidence" value="ECO:0007669"/>
    <property type="project" value="UniProtKB-KW"/>
</dbReference>
<dbReference type="InterPro" id="IPR051678">
    <property type="entry name" value="AGP_Transferase"/>
</dbReference>
<accession>W9C422</accession>
<sequence>MLKGSGAKVRYIGRNQLIKYQCHPTESEAMEFVRKNTTIPIPKVFGVYNREDGSQDLVLELLPGSALNVTWQTLTLEEKSDLVTELAGYLLQLRCLQPRKEGFVGSLMLGSSYDHRLGGRRFGPFESIADFHKFVRRGDSMDLWNFDKDVTDVHNKSDSYVTKFTHADMSPESILVKNRKITGIIDWEFSGWFPEYWEYTKMYFGWRPYRGDFYHEMDKGITTYPQELAADKATLKVYDIWSYDIDRPRRSVDEGKWREWDVAMRR</sequence>
<dbReference type="AlphaFoldDB" id="W9C422"/>
<dbReference type="CDD" id="cd05120">
    <property type="entry name" value="APH_ChoK_like"/>
    <property type="match status" value="1"/>
</dbReference>